<feature type="repeat" description="TPR" evidence="3">
    <location>
        <begin position="222"/>
        <end position="255"/>
    </location>
</feature>
<dbReference type="Pfam" id="PF13226">
    <property type="entry name" value="DUF4034"/>
    <property type="match status" value="1"/>
</dbReference>
<gene>
    <name evidence="5" type="ORF">CEK71_01400</name>
</gene>
<dbReference type="EMBL" id="CP022129">
    <property type="protein sequence ID" value="ASF44825.1"/>
    <property type="molecule type" value="Genomic_DNA"/>
</dbReference>
<evidence type="ECO:0000313" key="6">
    <source>
        <dbReference type="Proteomes" id="UP000197019"/>
    </source>
</evidence>
<dbReference type="SUPFAM" id="SSF48452">
    <property type="entry name" value="TPR-like"/>
    <property type="match status" value="2"/>
</dbReference>
<reference evidence="5 6" key="1">
    <citation type="submission" date="2017-06" db="EMBL/GenBank/DDBJ databases">
        <title>Genome Sequencing of the methanotroph Methylovulum psychrotolerants str. HV10-M2 isolated from a high-altitude environment.</title>
        <authorList>
            <person name="Mateos-Rivera A."/>
        </authorList>
    </citation>
    <scope>NUCLEOTIDE SEQUENCE [LARGE SCALE GENOMIC DNA]</scope>
    <source>
        <strain evidence="5 6">HV10_M2</strain>
    </source>
</reference>
<feature type="domain" description="DUF4034" evidence="4">
    <location>
        <begin position="23"/>
        <end position="118"/>
    </location>
</feature>
<dbReference type="Gene3D" id="1.25.40.10">
    <property type="entry name" value="Tetratricopeptide repeat domain"/>
    <property type="match status" value="3"/>
</dbReference>
<evidence type="ECO:0000256" key="1">
    <source>
        <dbReference type="ARBA" id="ARBA00022737"/>
    </source>
</evidence>
<dbReference type="SMART" id="SM00028">
    <property type="entry name" value="TPR"/>
    <property type="match status" value="5"/>
</dbReference>
<keyword evidence="2 3" id="KW-0802">TPR repeat</keyword>
<dbReference type="Proteomes" id="UP000197019">
    <property type="component" value="Chromosome"/>
</dbReference>
<accession>A0A1Z4BU43</accession>
<feature type="repeat" description="TPR" evidence="3">
    <location>
        <begin position="333"/>
        <end position="366"/>
    </location>
</feature>
<evidence type="ECO:0000313" key="5">
    <source>
        <dbReference type="EMBL" id="ASF44825.1"/>
    </source>
</evidence>
<dbReference type="InterPro" id="IPR019734">
    <property type="entry name" value="TPR_rpt"/>
</dbReference>
<sequence>MDKSESSSATAAPDNAADTLQAILDIRQMLVNREFAKLNAVLEGYQQAYQQNPANENALFNIYEQAFFFQDSDYGPLLDEWVQSFPDQYQPYLARACYFYRSAWQARGGKYRNETSDSQIEGMKGYFAKANPDIKMTLSKKPDSIVPYYLLLNMHKAIGELDTVRAIAKIALEKCPASFILRASFLLALSPKWGGSYDEMAYWANEYQQALFRNPRLALLPGYVYYDMGIIEKHAKNYGKALELLDKAVEFGKSDLFYGARAVVYEQLEQYGQALNNINVAIDLNAQHRDWYYRRAHILTYQDSLSESLADIARARQLDPNDDDLDTLQDWVADLYYRKARELVDKKDFDSAYTDLNAAIEADPKQIGYYQLMDWLLAKKADWATIISYWDRYLGLYPQDDKAYLERGGAYFHKGDLASAVADAKQAADLGNADGQKAYDRFKSQVPIQE</sequence>
<keyword evidence="1" id="KW-0677">Repeat</keyword>
<dbReference type="InterPro" id="IPR011990">
    <property type="entry name" value="TPR-like_helical_dom_sf"/>
</dbReference>
<dbReference type="InterPro" id="IPR050498">
    <property type="entry name" value="Ycf3"/>
</dbReference>
<protein>
    <recommendedName>
        <fullName evidence="4">DUF4034 domain-containing protein</fullName>
    </recommendedName>
</protein>
<proteinExistence type="predicted"/>
<dbReference type="KEGG" id="mpsy:CEK71_01400"/>
<dbReference type="Pfam" id="PF13181">
    <property type="entry name" value="TPR_8"/>
    <property type="match status" value="1"/>
</dbReference>
<organism evidence="5 6">
    <name type="scientific">Methylovulum psychrotolerans</name>
    <dbReference type="NCBI Taxonomy" id="1704499"/>
    <lineage>
        <taxon>Bacteria</taxon>
        <taxon>Pseudomonadati</taxon>
        <taxon>Pseudomonadota</taxon>
        <taxon>Gammaproteobacteria</taxon>
        <taxon>Methylococcales</taxon>
        <taxon>Methylococcaceae</taxon>
        <taxon>Methylovulum</taxon>
    </lineage>
</organism>
<evidence type="ECO:0000259" key="4">
    <source>
        <dbReference type="Pfam" id="PF13226"/>
    </source>
</evidence>
<dbReference type="PANTHER" id="PTHR44858:SF1">
    <property type="entry name" value="UDP-N-ACETYLGLUCOSAMINE--PEPTIDE N-ACETYLGLUCOSAMINYLTRANSFERASE SPINDLY-RELATED"/>
    <property type="match status" value="1"/>
</dbReference>
<dbReference type="AlphaFoldDB" id="A0A1Z4BU43"/>
<dbReference type="PROSITE" id="PS50005">
    <property type="entry name" value="TPR"/>
    <property type="match status" value="2"/>
</dbReference>
<dbReference type="PANTHER" id="PTHR44858">
    <property type="entry name" value="TETRATRICOPEPTIDE REPEAT PROTEIN 6"/>
    <property type="match status" value="1"/>
</dbReference>
<dbReference type="InterPro" id="IPR025115">
    <property type="entry name" value="DUF4034"/>
</dbReference>
<evidence type="ECO:0000256" key="2">
    <source>
        <dbReference type="ARBA" id="ARBA00022803"/>
    </source>
</evidence>
<evidence type="ECO:0000256" key="3">
    <source>
        <dbReference type="PROSITE-ProRule" id="PRU00339"/>
    </source>
</evidence>
<keyword evidence="6" id="KW-1185">Reference proteome</keyword>
<name>A0A1Z4BU43_9GAMM</name>